<feature type="domain" description="Restriction endonuclease type IV Mrr" evidence="1">
    <location>
        <begin position="38"/>
        <end position="108"/>
    </location>
</feature>
<dbReference type="Pfam" id="PF04471">
    <property type="entry name" value="Mrr_cat"/>
    <property type="match status" value="1"/>
</dbReference>
<keyword evidence="2" id="KW-0540">Nuclease</keyword>
<keyword evidence="2" id="KW-0378">Hydrolase</keyword>
<dbReference type="SUPFAM" id="SSF52980">
    <property type="entry name" value="Restriction endonuclease-like"/>
    <property type="match status" value="1"/>
</dbReference>
<proteinExistence type="predicted"/>
<accession>A0A139WTG2</accession>
<dbReference type="GO" id="GO:0003677">
    <property type="term" value="F:DNA binding"/>
    <property type="evidence" value="ECO:0007669"/>
    <property type="project" value="InterPro"/>
</dbReference>
<dbReference type="STRING" id="128403.WA1_07955"/>
<dbReference type="InterPro" id="IPR007560">
    <property type="entry name" value="Restrct_endonuc_IV_Mrr"/>
</dbReference>
<dbReference type="OrthoDB" id="495197at2"/>
<sequence length="151" mass="16685">MDYLEIDALIQGIVYCDPAVKQDLGRRFAAYLGLKPGKAGADGGIDGEGEINGQKVYFQSKLSKNLLDASLVAEFWGYLTKYEADIGVMLAGIGYTSGFQSRLEQFPNIDKLKIHLLTLEDIFAETLKFEEAVIDLPPLQDLSSGKWASFR</sequence>
<dbReference type="GO" id="GO:0009307">
    <property type="term" value="P:DNA restriction-modification system"/>
    <property type="evidence" value="ECO:0007669"/>
    <property type="project" value="InterPro"/>
</dbReference>
<name>A0A139WTG2_9CYAN</name>
<keyword evidence="2" id="KW-0255">Endonuclease</keyword>
<dbReference type="InterPro" id="IPR011335">
    <property type="entry name" value="Restrct_endonuc-II-like"/>
</dbReference>
<gene>
    <name evidence="2" type="ORF">WA1_07955</name>
</gene>
<dbReference type="EMBL" id="ANNX02000051">
    <property type="protein sequence ID" value="KYC35728.1"/>
    <property type="molecule type" value="Genomic_DNA"/>
</dbReference>
<comment type="caution">
    <text evidence="2">The sequence shown here is derived from an EMBL/GenBank/DDBJ whole genome shotgun (WGS) entry which is preliminary data.</text>
</comment>
<dbReference type="GO" id="GO:0004519">
    <property type="term" value="F:endonuclease activity"/>
    <property type="evidence" value="ECO:0007669"/>
    <property type="project" value="UniProtKB-KW"/>
</dbReference>
<reference evidence="2 3" key="1">
    <citation type="journal article" date="2013" name="Genome Biol. Evol.">
        <title>Genomes of Stigonematalean cyanobacteria (subsection V) and the evolution of oxygenic photosynthesis from prokaryotes to plastids.</title>
        <authorList>
            <person name="Dagan T."/>
            <person name="Roettger M."/>
            <person name="Stucken K."/>
            <person name="Landan G."/>
            <person name="Koch R."/>
            <person name="Major P."/>
            <person name="Gould S.B."/>
            <person name="Goremykin V.V."/>
            <person name="Rippka R."/>
            <person name="Tandeau de Marsac N."/>
            <person name="Gugger M."/>
            <person name="Lockhart P.J."/>
            <person name="Allen J.F."/>
            <person name="Brune I."/>
            <person name="Maus I."/>
            <person name="Puhler A."/>
            <person name="Martin W.F."/>
        </authorList>
    </citation>
    <scope>NUCLEOTIDE SEQUENCE [LARGE SCALE GENOMIC DNA]</scope>
    <source>
        <strain evidence="2 3">PCC 7110</strain>
    </source>
</reference>
<protein>
    <submittedName>
        <fullName evidence="2">Restriction endonuclease</fullName>
    </submittedName>
</protein>
<keyword evidence="3" id="KW-1185">Reference proteome</keyword>
<dbReference type="AlphaFoldDB" id="A0A139WTG2"/>
<evidence type="ECO:0000313" key="3">
    <source>
        <dbReference type="Proteomes" id="UP000076925"/>
    </source>
</evidence>
<evidence type="ECO:0000313" key="2">
    <source>
        <dbReference type="EMBL" id="KYC35728.1"/>
    </source>
</evidence>
<dbReference type="Proteomes" id="UP000076925">
    <property type="component" value="Unassembled WGS sequence"/>
</dbReference>
<evidence type="ECO:0000259" key="1">
    <source>
        <dbReference type="Pfam" id="PF04471"/>
    </source>
</evidence>
<dbReference type="RefSeq" id="WP_017749053.1">
    <property type="nucleotide sequence ID" value="NZ_KQ976354.1"/>
</dbReference>
<organism evidence="2 3">
    <name type="scientific">Scytonema hofmannii PCC 7110</name>
    <dbReference type="NCBI Taxonomy" id="128403"/>
    <lineage>
        <taxon>Bacteria</taxon>
        <taxon>Bacillati</taxon>
        <taxon>Cyanobacteriota</taxon>
        <taxon>Cyanophyceae</taxon>
        <taxon>Nostocales</taxon>
        <taxon>Scytonemataceae</taxon>
        <taxon>Scytonema</taxon>
    </lineage>
</organism>